<dbReference type="Gene3D" id="1.25.10.50">
    <property type="match status" value="1"/>
</dbReference>
<dbReference type="EMBL" id="CP028773">
    <property type="protein sequence ID" value="AWU74289.1"/>
    <property type="molecule type" value="Genomic_DNA"/>
</dbReference>
<reference evidence="4" key="1">
    <citation type="journal article" date="2014" name="Microb. Cell Fact.">
        <title>Exploiting Issatchenkia orientalis SD108 for succinic acid production.</title>
        <authorList>
            <person name="Xiao H."/>
            <person name="Shao Z."/>
            <person name="Jiang Y."/>
            <person name="Dole S."/>
            <person name="Zhao H."/>
        </authorList>
    </citation>
    <scope>NUCLEOTIDE SEQUENCE [LARGE SCALE GENOMIC DNA]</scope>
    <source>
        <strain evidence="4">SD108</strain>
    </source>
</reference>
<dbReference type="Pfam" id="PF18795">
    <property type="entry name" value="HSM3_N"/>
    <property type="match status" value="1"/>
</dbReference>
<dbReference type="VEuPathDB" id="FungiDB:C5L36_0A08830"/>
<organism evidence="3 4">
    <name type="scientific">Pichia kudriavzevii</name>
    <name type="common">Yeast</name>
    <name type="synonym">Issatchenkia orientalis</name>
    <dbReference type="NCBI Taxonomy" id="4909"/>
    <lineage>
        <taxon>Eukaryota</taxon>
        <taxon>Fungi</taxon>
        <taxon>Dikarya</taxon>
        <taxon>Ascomycota</taxon>
        <taxon>Saccharomycotina</taxon>
        <taxon>Pichiomycetes</taxon>
        <taxon>Pichiales</taxon>
        <taxon>Pichiaceae</taxon>
        <taxon>Pichia</taxon>
    </lineage>
</organism>
<dbReference type="InterPro" id="IPR041335">
    <property type="entry name" value="HSM3_N"/>
</dbReference>
<protein>
    <recommendedName>
        <fullName evidence="1">DNA mismatch repair protein HSM3 N-terminal domain-containing protein</fullName>
    </recommendedName>
</protein>
<reference evidence="2 5" key="3">
    <citation type="submission" date="2018-06" db="EMBL/GenBank/DDBJ databases">
        <title>Population genomics shows no distinction between pathogenic Candida krusei and environmental Pichia kudriavzevii: One species, four names.</title>
        <authorList>
            <person name="Douglass A.P."/>
            <person name="Offei B."/>
            <person name="Braun-Galleani S."/>
            <person name="Coughlan A.Y."/>
            <person name="Martos A."/>
            <person name="Ortiz-Merino R.A."/>
            <person name="Byrne K.P."/>
            <person name="Wolfe K.H."/>
        </authorList>
    </citation>
    <scope>NUCLEOTIDE SEQUENCE [LARGE SCALE GENOMIC DNA]</scope>
    <source>
        <strain evidence="2 5">CBS573</strain>
    </source>
</reference>
<dbReference type="STRING" id="4909.A0A099NWY2"/>
<keyword evidence="5" id="KW-1185">Reference proteome</keyword>
<evidence type="ECO:0000313" key="5">
    <source>
        <dbReference type="Proteomes" id="UP000249293"/>
    </source>
</evidence>
<dbReference type="RefSeq" id="XP_029319766.1">
    <property type="nucleotide sequence ID" value="XM_029463906.1"/>
</dbReference>
<evidence type="ECO:0000313" key="2">
    <source>
        <dbReference type="EMBL" id="AWU74289.1"/>
    </source>
</evidence>
<gene>
    <name evidence="2" type="ORF">C5L36_0A08830</name>
    <name evidence="3" type="ORF">JL09_g3553</name>
</gene>
<accession>A0A099NWY2</accession>
<sequence>MTISDPIIQTFDNHLDELFMDPYLEPNYRLIEDLEDKLRYEKQITQDPSLLQKLAPAILRIINSDQTTSETKRYATRILDIVLPYYTFSQIAEIFNEDLMLRAFQGKDYLKCVLAKVIQKAEPSKIVYGPLFLQLFKTFAEPNLDIATVDAVQKAIVALTLKSDEIRQKFLNDPQIAEILNQMKDDTVIRAREMDLICEVLHVIPTFSDSFYLVSEEDIAKSGDILFYQFCLTTWVKLLCLVYEYDNVGFLTEKLKPQFDFCCRVFTHRETLLANEEFLDFEELGTTELMISYSYIAPSVFKELEEKYHMVDHAIKTYQKDPKSLTFISKVNTLFLRDKYELYAKFSMSHPFIELFCSLVEDTYIFRDRLIPTYFPNKGFQNLVFEDIFRLFKTLSLTPERIEKMVTIWPLIIEKVINSDINNSILVDTYDLELHLRSLLSCGVPLGNLEDSVREKLDVLKGKVLPSVEEPLTELH</sequence>
<dbReference type="AlphaFoldDB" id="A0A099NWY2"/>
<dbReference type="Proteomes" id="UP000249293">
    <property type="component" value="Chromosome 1"/>
</dbReference>
<evidence type="ECO:0000259" key="1">
    <source>
        <dbReference type="Pfam" id="PF18795"/>
    </source>
</evidence>
<evidence type="ECO:0000313" key="4">
    <source>
        <dbReference type="Proteomes" id="UP000029867"/>
    </source>
</evidence>
<dbReference type="Proteomes" id="UP000029867">
    <property type="component" value="Unassembled WGS sequence"/>
</dbReference>
<reference evidence="3" key="2">
    <citation type="submission" date="2014-08" db="EMBL/GenBank/DDBJ databases">
        <title>Exploiting Issatchenkia orientalis SD108 for Succinic Acid Production.</title>
        <authorList>
            <person name="Xiao H."/>
            <person name="Shao Z."/>
            <person name="Jiang Y."/>
            <person name="Dole S."/>
            <person name="Zhao H."/>
        </authorList>
    </citation>
    <scope>NUCLEOTIDE SEQUENCE [LARGE SCALE GENOMIC DNA]</scope>
    <source>
        <strain evidence="3">SD108</strain>
    </source>
</reference>
<proteinExistence type="predicted"/>
<dbReference type="GeneID" id="40381999"/>
<dbReference type="HOGENOM" id="CLU_573717_0_0_1"/>
<dbReference type="EMBL" id="JQFK01000039">
    <property type="protein sequence ID" value="KGK37333.1"/>
    <property type="molecule type" value="Genomic_DNA"/>
</dbReference>
<evidence type="ECO:0000313" key="3">
    <source>
        <dbReference type="EMBL" id="KGK37333.1"/>
    </source>
</evidence>
<name>A0A099NWY2_PICKU</name>
<dbReference type="KEGG" id="pkz:C5L36_0A08830"/>
<dbReference type="OrthoDB" id="4074002at2759"/>
<feature type="domain" description="DNA mismatch repair protein HSM3 N-terminal" evidence="1">
    <location>
        <begin position="26"/>
        <end position="228"/>
    </location>
</feature>